<dbReference type="GO" id="GO:0016853">
    <property type="term" value="F:isomerase activity"/>
    <property type="evidence" value="ECO:0007669"/>
    <property type="project" value="UniProtKB-KW"/>
</dbReference>
<keyword evidence="2" id="KW-0670">Pyruvate</keyword>
<accession>A0A561BZB0</accession>
<evidence type="ECO:0000259" key="1">
    <source>
        <dbReference type="Pfam" id="PF11716"/>
    </source>
</evidence>
<dbReference type="GO" id="GO:0046872">
    <property type="term" value="F:metal ion binding"/>
    <property type="evidence" value="ECO:0007669"/>
    <property type="project" value="InterPro"/>
</dbReference>
<dbReference type="SUPFAM" id="SSF109854">
    <property type="entry name" value="DinB/YfiT-like putative metalloenzymes"/>
    <property type="match status" value="1"/>
</dbReference>
<reference evidence="2 3" key="1">
    <citation type="submission" date="2019-06" db="EMBL/GenBank/DDBJ databases">
        <title>Sequencing the genomes of 1000 actinobacteria strains.</title>
        <authorList>
            <person name="Klenk H.-P."/>
        </authorList>
    </citation>
    <scope>NUCLEOTIDE SEQUENCE [LARGE SCALE GENOMIC DNA]</scope>
    <source>
        <strain evidence="2 3">DSM 24683</strain>
    </source>
</reference>
<dbReference type="InterPro" id="IPR017517">
    <property type="entry name" value="Maleyloyr_isom"/>
</dbReference>
<dbReference type="AlphaFoldDB" id="A0A561BZB0"/>
<dbReference type="EMBL" id="VIVK01000001">
    <property type="protein sequence ID" value="TWD84213.1"/>
    <property type="molecule type" value="Genomic_DNA"/>
</dbReference>
<evidence type="ECO:0000313" key="2">
    <source>
        <dbReference type="EMBL" id="TWD84213.1"/>
    </source>
</evidence>
<name>A0A561BZB0_9ACTN</name>
<dbReference type="RefSeq" id="WP_145811313.1">
    <property type="nucleotide sequence ID" value="NZ_VIVK01000001.1"/>
</dbReference>
<feature type="domain" description="Mycothiol-dependent maleylpyruvate isomerase metal-binding" evidence="1">
    <location>
        <begin position="8"/>
        <end position="143"/>
    </location>
</feature>
<dbReference type="Gene3D" id="1.20.120.450">
    <property type="entry name" value="dinb family like domain"/>
    <property type="match status" value="1"/>
</dbReference>
<keyword evidence="2" id="KW-0413">Isomerase</keyword>
<evidence type="ECO:0000313" key="3">
    <source>
        <dbReference type="Proteomes" id="UP000318380"/>
    </source>
</evidence>
<dbReference type="InterPro" id="IPR034660">
    <property type="entry name" value="DinB/YfiT-like"/>
</dbReference>
<dbReference type="OrthoDB" id="5118203at2"/>
<gene>
    <name evidence="2" type="ORF">FB561_5388</name>
</gene>
<dbReference type="NCBIfam" id="TIGR03083">
    <property type="entry name" value="maleylpyruvate isomerase family mycothiol-dependent enzyme"/>
    <property type="match status" value="1"/>
</dbReference>
<dbReference type="Proteomes" id="UP000318380">
    <property type="component" value="Unassembled WGS sequence"/>
</dbReference>
<protein>
    <submittedName>
        <fullName evidence="2">Maleylpyruvate isomerase</fullName>
    </submittedName>
</protein>
<sequence length="192" mass="20409">MKRAWLLDSTELFLATVDALSDAEYAGPSGLPGWSRAHVVAHAHFNALALQRLASWAATGVEHPMYPSAAARNAEIEQGSRLSPGELRQLVHGSAADLLRAYDELTPDALAATVRTAQGRPIPAEGIAWLRTREMGIHAVDLATTVTFADLPVDLLHAFAADALGSHEANLPALTAYLTGRSATAPTLSNWL</sequence>
<proteinExistence type="predicted"/>
<organism evidence="2 3">
    <name type="scientific">Kribbella amoyensis</name>
    <dbReference type="NCBI Taxonomy" id="996641"/>
    <lineage>
        <taxon>Bacteria</taxon>
        <taxon>Bacillati</taxon>
        <taxon>Actinomycetota</taxon>
        <taxon>Actinomycetes</taxon>
        <taxon>Propionibacteriales</taxon>
        <taxon>Kribbellaceae</taxon>
        <taxon>Kribbella</taxon>
    </lineage>
</organism>
<comment type="caution">
    <text evidence="2">The sequence shown here is derived from an EMBL/GenBank/DDBJ whole genome shotgun (WGS) entry which is preliminary data.</text>
</comment>
<dbReference type="Pfam" id="PF11716">
    <property type="entry name" value="MDMPI_N"/>
    <property type="match status" value="1"/>
</dbReference>
<keyword evidence="3" id="KW-1185">Reference proteome</keyword>
<dbReference type="InterPro" id="IPR024344">
    <property type="entry name" value="MDMPI_metal-binding"/>
</dbReference>